<name>A0A699U1C8_TANCI</name>
<gene>
    <name evidence="1" type="ORF">Tci_887832</name>
</gene>
<dbReference type="AlphaFoldDB" id="A0A699U1C8"/>
<accession>A0A699U1C8</accession>
<protein>
    <submittedName>
        <fullName evidence="1">Uncharacterized protein</fullName>
    </submittedName>
</protein>
<sequence>FFNGIIDEYGKGCGDDFVLVSKDNFVNEDYNMCEDASAGLSKDEIINGNLVDEDCNMCEDASTERLVKEKLPNDYAAENTKPNMIPNL</sequence>
<feature type="non-terminal residue" evidence="1">
    <location>
        <position position="1"/>
    </location>
</feature>
<comment type="caution">
    <text evidence="1">The sequence shown here is derived from an EMBL/GenBank/DDBJ whole genome shotgun (WGS) entry which is preliminary data.</text>
</comment>
<reference evidence="1" key="1">
    <citation type="journal article" date="2019" name="Sci. Rep.">
        <title>Draft genome of Tanacetum cinerariifolium, the natural source of mosquito coil.</title>
        <authorList>
            <person name="Yamashiro T."/>
            <person name="Shiraishi A."/>
            <person name="Satake H."/>
            <person name="Nakayama K."/>
        </authorList>
    </citation>
    <scope>NUCLEOTIDE SEQUENCE</scope>
</reference>
<organism evidence="1">
    <name type="scientific">Tanacetum cinerariifolium</name>
    <name type="common">Dalmatian daisy</name>
    <name type="synonym">Chrysanthemum cinerariifolium</name>
    <dbReference type="NCBI Taxonomy" id="118510"/>
    <lineage>
        <taxon>Eukaryota</taxon>
        <taxon>Viridiplantae</taxon>
        <taxon>Streptophyta</taxon>
        <taxon>Embryophyta</taxon>
        <taxon>Tracheophyta</taxon>
        <taxon>Spermatophyta</taxon>
        <taxon>Magnoliopsida</taxon>
        <taxon>eudicotyledons</taxon>
        <taxon>Gunneridae</taxon>
        <taxon>Pentapetalae</taxon>
        <taxon>asterids</taxon>
        <taxon>campanulids</taxon>
        <taxon>Asterales</taxon>
        <taxon>Asteraceae</taxon>
        <taxon>Asteroideae</taxon>
        <taxon>Anthemideae</taxon>
        <taxon>Anthemidinae</taxon>
        <taxon>Tanacetum</taxon>
    </lineage>
</organism>
<dbReference type="EMBL" id="BKCJ011289457">
    <property type="protein sequence ID" value="GFD15863.1"/>
    <property type="molecule type" value="Genomic_DNA"/>
</dbReference>
<proteinExistence type="predicted"/>
<evidence type="ECO:0000313" key="1">
    <source>
        <dbReference type="EMBL" id="GFD15863.1"/>
    </source>
</evidence>